<gene>
    <name evidence="1" type="ORF">OO17_07750</name>
</gene>
<protein>
    <submittedName>
        <fullName evidence="1">Signal peptide protein</fullName>
    </submittedName>
</protein>
<dbReference type="AlphaFoldDB" id="A0A0D7EXF0"/>
<evidence type="ECO:0000313" key="2">
    <source>
        <dbReference type="Proteomes" id="UP000032515"/>
    </source>
</evidence>
<dbReference type="Proteomes" id="UP000032515">
    <property type="component" value="Unassembled WGS sequence"/>
</dbReference>
<comment type="caution">
    <text evidence="1">The sequence shown here is derived from an EMBL/GenBank/DDBJ whole genome shotgun (WGS) entry which is preliminary data.</text>
</comment>
<proteinExistence type="predicted"/>
<dbReference type="PATRIC" id="fig|1076.23.peg.798"/>
<name>A0A0D7EXF0_RHOPL</name>
<dbReference type="OrthoDB" id="8124867at2"/>
<organism evidence="1 2">
    <name type="scientific">Rhodopseudomonas palustris</name>
    <dbReference type="NCBI Taxonomy" id="1076"/>
    <lineage>
        <taxon>Bacteria</taxon>
        <taxon>Pseudomonadati</taxon>
        <taxon>Pseudomonadota</taxon>
        <taxon>Alphaproteobacteria</taxon>
        <taxon>Hyphomicrobiales</taxon>
        <taxon>Nitrobacteraceae</taxon>
        <taxon>Rhodopseudomonas</taxon>
    </lineage>
</organism>
<reference evidence="1 2" key="1">
    <citation type="submission" date="2014-11" db="EMBL/GenBank/DDBJ databases">
        <title>Genomics and ecophysiology of heterotrophic nitrogen fixing bacteria isolated from estuarine surface water.</title>
        <authorList>
            <person name="Bentzon-Tilia M."/>
            <person name="Severin I."/>
            <person name="Hansen L.H."/>
            <person name="Riemann L."/>
        </authorList>
    </citation>
    <scope>NUCLEOTIDE SEQUENCE [LARGE SCALE GENOMIC DNA]</scope>
    <source>
        <strain evidence="1 2">BAL398</strain>
    </source>
</reference>
<dbReference type="EMBL" id="JXXE01000151">
    <property type="protein sequence ID" value="KIZ45493.1"/>
    <property type="molecule type" value="Genomic_DNA"/>
</dbReference>
<dbReference type="RefSeq" id="WP_044408151.1">
    <property type="nucleotide sequence ID" value="NZ_JXXE01000151.1"/>
</dbReference>
<accession>A0A0D7EXF0</accession>
<sequence>MTTQAPILVVTAGDPAALMMALSEAKLFPVIDSSWSDASNAVQRLRQAAVIVCGSDAEPGFPALAQQIATMVPYVPLIAINPGDHATDQAIPFVATDVLYDRLGTRLRAALRVRTLHATVLRRLDAESLPQLPPTDPIEDATVLLIGRGAAYPALSVALGERLGVVGALSVEAAAKHLNSRDLDGIILGEGFSPRVVDAFLTVLSEDARFRNLPIVVAAAGPTPTYDLPNLEYALGDPAHTVMSALPLIRLHAFEARLSRVLKSLDAGGLIDPCTGLLTQDAFDRDFATAVYQTQASGGGMSVARFKLNRPDPRAAFDAARIVSRLMRRMDFGVLQDDGSILVAFAETGLRSAQTIARRLSSVMKQTSHGPRPDQRIDAEVTVATLLPTDTARSILTRLTEQDARRAAS</sequence>
<evidence type="ECO:0000313" key="1">
    <source>
        <dbReference type="EMBL" id="KIZ45493.1"/>
    </source>
</evidence>